<dbReference type="InterPro" id="IPR025722">
    <property type="entry name" value="TetR"/>
</dbReference>
<dbReference type="PANTHER" id="PTHR30055">
    <property type="entry name" value="HTH-TYPE TRANSCRIPTIONAL REGULATOR RUTR"/>
    <property type="match status" value="1"/>
</dbReference>
<keyword evidence="5" id="KW-1185">Reference proteome</keyword>
<dbReference type="InterPro" id="IPR001647">
    <property type="entry name" value="HTH_TetR"/>
</dbReference>
<evidence type="ECO:0000259" key="3">
    <source>
        <dbReference type="PROSITE" id="PS50977"/>
    </source>
</evidence>
<proteinExistence type="predicted"/>
<organism evidence="4 5">
    <name type="scientific">Niabella ginsenosidivorans</name>
    <dbReference type="NCBI Taxonomy" id="1176587"/>
    <lineage>
        <taxon>Bacteria</taxon>
        <taxon>Pseudomonadati</taxon>
        <taxon>Bacteroidota</taxon>
        <taxon>Chitinophagia</taxon>
        <taxon>Chitinophagales</taxon>
        <taxon>Chitinophagaceae</taxon>
        <taxon>Niabella</taxon>
    </lineage>
</organism>
<protein>
    <recommendedName>
        <fullName evidence="3">HTH tetR-type domain-containing protein</fullName>
    </recommendedName>
</protein>
<evidence type="ECO:0000313" key="4">
    <source>
        <dbReference type="EMBL" id="ANH81405.1"/>
    </source>
</evidence>
<dbReference type="GO" id="GO:0000976">
    <property type="term" value="F:transcription cis-regulatory region binding"/>
    <property type="evidence" value="ECO:0007669"/>
    <property type="project" value="TreeGrafter"/>
</dbReference>
<dbReference type="OrthoDB" id="9787680at2"/>
<dbReference type="Gene3D" id="1.10.357.10">
    <property type="entry name" value="Tetracycline Repressor, domain 2"/>
    <property type="match status" value="1"/>
</dbReference>
<evidence type="ECO:0000256" key="1">
    <source>
        <dbReference type="ARBA" id="ARBA00023125"/>
    </source>
</evidence>
<gene>
    <name evidence="4" type="ORF">A8C56_10785</name>
</gene>
<dbReference type="EMBL" id="CP015772">
    <property type="protein sequence ID" value="ANH81405.1"/>
    <property type="molecule type" value="Genomic_DNA"/>
</dbReference>
<keyword evidence="1 2" id="KW-0238">DNA-binding</keyword>
<dbReference type="InterPro" id="IPR050109">
    <property type="entry name" value="HTH-type_TetR-like_transc_reg"/>
</dbReference>
<dbReference type="Pfam" id="PF00440">
    <property type="entry name" value="TetR_N"/>
    <property type="match status" value="1"/>
</dbReference>
<dbReference type="PRINTS" id="PR00455">
    <property type="entry name" value="HTHTETR"/>
</dbReference>
<feature type="domain" description="HTH tetR-type" evidence="3">
    <location>
        <begin position="1"/>
        <end position="61"/>
    </location>
</feature>
<evidence type="ECO:0000256" key="2">
    <source>
        <dbReference type="PROSITE-ProRule" id="PRU00335"/>
    </source>
</evidence>
<dbReference type="GO" id="GO:0003700">
    <property type="term" value="F:DNA-binding transcription factor activity"/>
    <property type="evidence" value="ECO:0007669"/>
    <property type="project" value="TreeGrafter"/>
</dbReference>
<dbReference type="RefSeq" id="WP_067755645.1">
    <property type="nucleotide sequence ID" value="NZ_CP015772.1"/>
</dbReference>
<name>A0A1A9I253_9BACT</name>
<dbReference type="Proteomes" id="UP000077667">
    <property type="component" value="Chromosome"/>
</dbReference>
<dbReference type="InterPro" id="IPR009057">
    <property type="entry name" value="Homeodomain-like_sf"/>
</dbReference>
<feature type="DNA-binding region" description="H-T-H motif" evidence="2">
    <location>
        <begin position="24"/>
        <end position="43"/>
    </location>
</feature>
<sequence>MDTKNRILQAALLLYNSKGIDVVTTRHIAASISISPGNLHYHFKHTNDIIIALYSQLAAGFDKEIIQIGDCEPVDMGAVLELATRSFRLMYRYRFIFLHFVEIAARIPFIREDYEKVTERRTKELTKLFRRLVKNGTFRSDLKNEIWPALIKQLFIVADFWLSHNELTSRLRDREAEAAYRNTFRFLFLPFLRLK</sequence>
<dbReference type="PROSITE" id="PS50977">
    <property type="entry name" value="HTH_TETR_2"/>
    <property type="match status" value="1"/>
</dbReference>
<evidence type="ECO:0000313" key="5">
    <source>
        <dbReference type="Proteomes" id="UP000077667"/>
    </source>
</evidence>
<accession>A0A1A9I253</accession>
<dbReference type="PANTHER" id="PTHR30055:SF223">
    <property type="entry name" value="HTH-TYPE TRANSCRIPTIONAL REGULATOR UIDR"/>
    <property type="match status" value="1"/>
</dbReference>
<dbReference type="KEGG" id="nia:A8C56_10785"/>
<dbReference type="Pfam" id="PF13972">
    <property type="entry name" value="TetR"/>
    <property type="match status" value="1"/>
</dbReference>
<dbReference type="AlphaFoldDB" id="A0A1A9I253"/>
<reference evidence="4 5" key="1">
    <citation type="submission" date="2016-05" db="EMBL/GenBank/DDBJ databases">
        <title>Niabella ginsenosidivorans BS26 whole genome sequencing.</title>
        <authorList>
            <person name="Im W.T."/>
            <person name="Siddiqi M.Z."/>
        </authorList>
    </citation>
    <scope>NUCLEOTIDE SEQUENCE [LARGE SCALE GENOMIC DNA]</scope>
    <source>
        <strain evidence="4 5">BS26</strain>
    </source>
</reference>
<dbReference type="SUPFAM" id="SSF46689">
    <property type="entry name" value="Homeodomain-like"/>
    <property type="match status" value="1"/>
</dbReference>
<dbReference type="STRING" id="1176587.A8C56_10785"/>